<sequence>MQSQGLVAKPPTDLTMLGRSATAPKSVDLVGQLGLGEMSLEWLMMPIRRLRGSRIWPLGFSPNMGEC</sequence>
<keyword evidence="2" id="KW-1185">Reference proteome</keyword>
<dbReference type="EMBL" id="PGOL01044668">
    <property type="protein sequence ID" value="PKH69506.1"/>
    <property type="molecule type" value="Genomic_DNA"/>
</dbReference>
<evidence type="ECO:0000313" key="2">
    <source>
        <dbReference type="Proteomes" id="UP000233551"/>
    </source>
</evidence>
<comment type="caution">
    <text evidence="1">The sequence shown here is derived from an EMBL/GenBank/DDBJ whole genome shotgun (WGS) entry which is preliminary data.</text>
</comment>
<proteinExistence type="predicted"/>
<name>A0A2I0GT11_PUNGR</name>
<accession>A0A2I0GT11</accession>
<dbReference type="AlphaFoldDB" id="A0A2I0GT11"/>
<gene>
    <name evidence="1" type="ORF">CRG98_050127</name>
</gene>
<dbReference type="Proteomes" id="UP000233551">
    <property type="component" value="Unassembled WGS sequence"/>
</dbReference>
<protein>
    <submittedName>
        <fullName evidence="1">Uncharacterized protein</fullName>
    </submittedName>
</protein>
<organism evidence="1 2">
    <name type="scientific">Punica granatum</name>
    <name type="common">Pomegranate</name>
    <dbReference type="NCBI Taxonomy" id="22663"/>
    <lineage>
        <taxon>Eukaryota</taxon>
        <taxon>Viridiplantae</taxon>
        <taxon>Streptophyta</taxon>
        <taxon>Embryophyta</taxon>
        <taxon>Tracheophyta</taxon>
        <taxon>Spermatophyta</taxon>
        <taxon>Magnoliopsida</taxon>
        <taxon>eudicotyledons</taxon>
        <taxon>Gunneridae</taxon>
        <taxon>Pentapetalae</taxon>
        <taxon>rosids</taxon>
        <taxon>malvids</taxon>
        <taxon>Myrtales</taxon>
        <taxon>Lythraceae</taxon>
        <taxon>Punica</taxon>
    </lineage>
</organism>
<reference evidence="1 2" key="1">
    <citation type="submission" date="2017-11" db="EMBL/GenBank/DDBJ databases">
        <title>De-novo sequencing of pomegranate (Punica granatum L.) genome.</title>
        <authorList>
            <person name="Akparov Z."/>
            <person name="Amiraslanov A."/>
            <person name="Hajiyeva S."/>
            <person name="Abbasov M."/>
            <person name="Kaur K."/>
            <person name="Hamwieh A."/>
            <person name="Solovyev V."/>
            <person name="Salamov A."/>
            <person name="Braich B."/>
            <person name="Kosarev P."/>
            <person name="Mahmoud A."/>
            <person name="Hajiyev E."/>
            <person name="Babayeva S."/>
            <person name="Izzatullayeva V."/>
            <person name="Mammadov A."/>
            <person name="Mammadov A."/>
            <person name="Sharifova S."/>
            <person name="Ojaghi J."/>
            <person name="Eynullazada K."/>
            <person name="Bayramov B."/>
            <person name="Abdulazimova A."/>
            <person name="Shahmuradov I."/>
        </authorList>
    </citation>
    <scope>NUCLEOTIDE SEQUENCE [LARGE SCALE GENOMIC DNA]</scope>
    <source>
        <strain evidence="2">cv. AG2017</strain>
        <tissue evidence="1">Leaf</tissue>
    </source>
</reference>
<evidence type="ECO:0000313" key="1">
    <source>
        <dbReference type="EMBL" id="PKH69506.1"/>
    </source>
</evidence>